<evidence type="ECO:0000256" key="1">
    <source>
        <dbReference type="SAM" id="MobiDB-lite"/>
    </source>
</evidence>
<protein>
    <submittedName>
        <fullName evidence="2">Cadherin, EGF LAG seven-pass G-type receptor 3</fullName>
    </submittedName>
</protein>
<feature type="non-terminal residue" evidence="2">
    <location>
        <position position="1"/>
    </location>
</feature>
<name>A0A1A8NKN5_9TELE</name>
<feature type="compositionally biased region" description="Basic residues" evidence="1">
    <location>
        <begin position="8"/>
        <end position="21"/>
    </location>
</feature>
<dbReference type="AlphaFoldDB" id="A0A1A8NKN5"/>
<dbReference type="EMBL" id="HAEH01002742">
    <property type="protein sequence ID" value="SBR69541.1"/>
    <property type="molecule type" value="Transcribed_RNA"/>
</dbReference>
<reference evidence="2" key="2">
    <citation type="submission" date="2016-06" db="EMBL/GenBank/DDBJ databases">
        <title>The genome of a short-lived fish provides insights into sex chromosome evolution and the genetic control of aging.</title>
        <authorList>
            <person name="Reichwald K."/>
            <person name="Felder M."/>
            <person name="Petzold A."/>
            <person name="Koch P."/>
            <person name="Groth M."/>
            <person name="Platzer M."/>
        </authorList>
    </citation>
    <scope>NUCLEOTIDE SEQUENCE</scope>
    <source>
        <tissue evidence="2">Brain</tissue>
    </source>
</reference>
<feature type="non-terminal residue" evidence="2">
    <location>
        <position position="76"/>
    </location>
</feature>
<gene>
    <name evidence="2" type="primary">CELSR3</name>
</gene>
<feature type="region of interest" description="Disordered" evidence="1">
    <location>
        <begin position="1"/>
        <end position="28"/>
    </location>
</feature>
<keyword evidence="2" id="KW-0675">Receptor</keyword>
<accession>A0A1A8NKN5</accession>
<sequence>GNHGQKREMRRRSGKKRRRKRESRERRVKWREGGVRVRIRAVALQPSQTWITKEGKERVEQMKATREAREVRLQGG</sequence>
<evidence type="ECO:0000313" key="2">
    <source>
        <dbReference type="EMBL" id="SBR69541.1"/>
    </source>
</evidence>
<organism evidence="2">
    <name type="scientific">Nothobranchius rachovii</name>
    <name type="common">bluefin notho</name>
    <dbReference type="NCBI Taxonomy" id="451742"/>
    <lineage>
        <taxon>Eukaryota</taxon>
        <taxon>Metazoa</taxon>
        <taxon>Chordata</taxon>
        <taxon>Craniata</taxon>
        <taxon>Vertebrata</taxon>
        <taxon>Euteleostomi</taxon>
        <taxon>Actinopterygii</taxon>
        <taxon>Neopterygii</taxon>
        <taxon>Teleostei</taxon>
        <taxon>Neoteleostei</taxon>
        <taxon>Acanthomorphata</taxon>
        <taxon>Ovalentaria</taxon>
        <taxon>Atherinomorphae</taxon>
        <taxon>Cyprinodontiformes</taxon>
        <taxon>Nothobranchiidae</taxon>
        <taxon>Nothobranchius</taxon>
    </lineage>
</organism>
<proteinExistence type="predicted"/>
<reference evidence="2" key="1">
    <citation type="submission" date="2016-05" db="EMBL/GenBank/DDBJ databases">
        <authorList>
            <person name="Lavstsen T."/>
            <person name="Jespersen J.S."/>
        </authorList>
    </citation>
    <scope>NUCLEOTIDE SEQUENCE</scope>
    <source>
        <tissue evidence="2">Brain</tissue>
    </source>
</reference>